<evidence type="ECO:0000256" key="1">
    <source>
        <dbReference type="PROSITE-ProRule" id="PRU00176"/>
    </source>
</evidence>
<evidence type="ECO:0000313" key="5">
    <source>
        <dbReference type="Proteomes" id="UP000183365"/>
    </source>
</evidence>
<keyword evidence="1" id="KW-0694">RNA-binding</keyword>
<accession>A0A1L0CI54</accession>
<dbReference type="EMBL" id="FQNF01000007">
    <property type="protein sequence ID" value="SGZ38453.1"/>
    <property type="molecule type" value="Genomic_DNA"/>
</dbReference>
<dbReference type="Gene3D" id="3.30.70.330">
    <property type="match status" value="1"/>
</dbReference>
<evidence type="ECO:0000256" key="2">
    <source>
        <dbReference type="SAM" id="MobiDB-lite"/>
    </source>
</evidence>
<dbReference type="InterPro" id="IPR012677">
    <property type="entry name" value="Nucleotide-bd_a/b_plait_sf"/>
</dbReference>
<name>A0A1L0CI54_9ASCO</name>
<dbReference type="VEuPathDB" id="FungiDB:HGUI_00653"/>
<protein>
    <recommendedName>
        <fullName evidence="3">RRM domain-containing protein</fullName>
    </recommendedName>
</protein>
<sequence>MAEEKKLTKKQLKTLEFKNKRKEPESTSEEIIKDEPKESTQTELNEEPPKKKRKTRRGRGGRPRQDDHTPRFLLFVGGLGRDCTHQDLQKIFKTSKPDAIRYRPDKGIAFLEFKPANIKNEQKDHVEIEGEEVEVDASVYASEIQKRMDIALLQNGRMIGDKKIKVELTVGGGGNSEHRREKLTSKNNKMDIERTIRMNQLRAKAAKKPESK</sequence>
<proteinExistence type="predicted"/>
<dbReference type="SUPFAM" id="SSF54928">
    <property type="entry name" value="RNA-binding domain, RBD"/>
    <property type="match status" value="1"/>
</dbReference>
<feature type="region of interest" description="Disordered" evidence="2">
    <location>
        <begin position="1"/>
        <end position="71"/>
    </location>
</feature>
<evidence type="ECO:0000259" key="3">
    <source>
        <dbReference type="PROSITE" id="PS50102"/>
    </source>
</evidence>
<keyword evidence="5" id="KW-1185">Reference proteome</keyword>
<dbReference type="InterPro" id="IPR035979">
    <property type="entry name" value="RBD_domain_sf"/>
</dbReference>
<dbReference type="AlphaFoldDB" id="A0A1L0CI54"/>
<dbReference type="Proteomes" id="UP000183365">
    <property type="component" value="Unassembled WGS sequence"/>
</dbReference>
<gene>
    <name evidence="4" type="ORF">HGUI_00653</name>
</gene>
<feature type="compositionally biased region" description="Basic residues" evidence="2">
    <location>
        <begin position="50"/>
        <end position="62"/>
    </location>
</feature>
<evidence type="ECO:0000313" key="4">
    <source>
        <dbReference type="EMBL" id="SGZ38453.1"/>
    </source>
</evidence>
<feature type="domain" description="RRM" evidence="3">
    <location>
        <begin position="72"/>
        <end position="140"/>
    </location>
</feature>
<feature type="compositionally biased region" description="Basic and acidic residues" evidence="2">
    <location>
        <begin position="13"/>
        <end position="40"/>
    </location>
</feature>
<organism evidence="4 5">
    <name type="scientific">Hanseniaspora guilliermondii</name>
    <dbReference type="NCBI Taxonomy" id="56406"/>
    <lineage>
        <taxon>Eukaryota</taxon>
        <taxon>Fungi</taxon>
        <taxon>Dikarya</taxon>
        <taxon>Ascomycota</taxon>
        <taxon>Saccharomycotina</taxon>
        <taxon>Saccharomycetes</taxon>
        <taxon>Saccharomycodales</taxon>
        <taxon>Saccharomycodaceae</taxon>
        <taxon>Hanseniaspora</taxon>
    </lineage>
</organism>
<dbReference type="PROSITE" id="PS50102">
    <property type="entry name" value="RRM"/>
    <property type="match status" value="1"/>
</dbReference>
<dbReference type="InterPro" id="IPR000504">
    <property type="entry name" value="RRM_dom"/>
</dbReference>
<reference evidence="5" key="1">
    <citation type="submission" date="2016-11" db="EMBL/GenBank/DDBJ databases">
        <authorList>
            <person name="Guldener U."/>
        </authorList>
    </citation>
    <scope>NUCLEOTIDE SEQUENCE [LARGE SCALE GENOMIC DNA]</scope>
</reference>
<dbReference type="OrthoDB" id="167718at2759"/>
<dbReference type="GO" id="GO:0003723">
    <property type="term" value="F:RNA binding"/>
    <property type="evidence" value="ECO:0007669"/>
    <property type="project" value="UniProtKB-UniRule"/>
</dbReference>